<reference evidence="2" key="1">
    <citation type="submission" date="2023-04" db="EMBL/GenBank/DDBJ databases">
        <title>Black Yeasts Isolated from many extreme environments.</title>
        <authorList>
            <person name="Coleine C."/>
            <person name="Stajich J.E."/>
            <person name="Selbmann L."/>
        </authorList>
    </citation>
    <scope>NUCLEOTIDE SEQUENCE</scope>
    <source>
        <strain evidence="2">CCFEE 5312</strain>
    </source>
</reference>
<evidence type="ECO:0000313" key="2">
    <source>
        <dbReference type="EMBL" id="KAK3058008.1"/>
    </source>
</evidence>
<name>A0AAJ0GI76_9PEZI</name>
<organism evidence="2 3">
    <name type="scientific">Extremus antarcticus</name>
    <dbReference type="NCBI Taxonomy" id="702011"/>
    <lineage>
        <taxon>Eukaryota</taxon>
        <taxon>Fungi</taxon>
        <taxon>Dikarya</taxon>
        <taxon>Ascomycota</taxon>
        <taxon>Pezizomycotina</taxon>
        <taxon>Dothideomycetes</taxon>
        <taxon>Dothideomycetidae</taxon>
        <taxon>Mycosphaerellales</taxon>
        <taxon>Extremaceae</taxon>
        <taxon>Extremus</taxon>
    </lineage>
</organism>
<dbReference type="AlphaFoldDB" id="A0AAJ0GI76"/>
<dbReference type="Proteomes" id="UP001271007">
    <property type="component" value="Unassembled WGS sequence"/>
</dbReference>
<gene>
    <name evidence="2" type="ORF">LTR09_001085</name>
</gene>
<evidence type="ECO:0000256" key="1">
    <source>
        <dbReference type="SAM" id="MobiDB-lite"/>
    </source>
</evidence>
<dbReference type="EMBL" id="JAWDJX010000002">
    <property type="protein sequence ID" value="KAK3058008.1"/>
    <property type="molecule type" value="Genomic_DNA"/>
</dbReference>
<comment type="caution">
    <text evidence="2">The sequence shown here is derived from an EMBL/GenBank/DDBJ whole genome shotgun (WGS) entry which is preliminary data.</text>
</comment>
<evidence type="ECO:0000313" key="3">
    <source>
        <dbReference type="Proteomes" id="UP001271007"/>
    </source>
</evidence>
<accession>A0AAJ0GI76</accession>
<proteinExistence type="predicted"/>
<keyword evidence="3" id="KW-1185">Reference proteome</keyword>
<sequence length="402" mass="45462">MPHIVGAISELSVHCVDERWDEWDLVATISASCGATESPSERMVSPDGSHEPVSGSLSDAGAGDELPSPARAHDSLELAPISASHSRCHNRVQPLLHAIRHLENLPMVRFLTTREDIKRYDDQRDDDEPHELENKRYDAWLYELYTISDQFSFLVWCLEVARIRPKKLIAHGFRQMNRIGILSCHALPYLQNTLSEVEKLELEILMKDARIAGSLSQDGTVNTIAVNLARGLNHMCDTLRVLELALSPEDLVASSVVFHGLAARVRLPHLQVLTLRRICCFTSHFVRFLSEHSSTLQRNPLLYVMFRTPNTCDDGDFGDVLRILQGCLDLEYFKAQRMETDTHHIRFPGATYPHTSDLRGDDDGFVDVYPGSYVELENRYEVVPGLQTMIECKKAKVPVYVD</sequence>
<protein>
    <submittedName>
        <fullName evidence="2">Uncharacterized protein</fullName>
    </submittedName>
</protein>
<feature type="region of interest" description="Disordered" evidence="1">
    <location>
        <begin position="34"/>
        <end position="70"/>
    </location>
</feature>